<evidence type="ECO:0000256" key="2">
    <source>
        <dbReference type="SAM" id="Phobius"/>
    </source>
</evidence>
<feature type="compositionally biased region" description="Basic and acidic residues" evidence="1">
    <location>
        <begin position="1"/>
        <end position="14"/>
    </location>
</feature>
<evidence type="ECO:0000313" key="4">
    <source>
        <dbReference type="Proteomes" id="UP000250140"/>
    </source>
</evidence>
<feature type="compositionally biased region" description="Basic and acidic residues" evidence="1">
    <location>
        <begin position="59"/>
        <end position="71"/>
    </location>
</feature>
<evidence type="ECO:0000256" key="1">
    <source>
        <dbReference type="SAM" id="MobiDB-lite"/>
    </source>
</evidence>
<dbReference type="EMBL" id="KV749218">
    <property type="protein sequence ID" value="OCL10582.1"/>
    <property type="molecule type" value="Genomic_DNA"/>
</dbReference>
<feature type="compositionally biased region" description="Polar residues" evidence="1">
    <location>
        <begin position="15"/>
        <end position="26"/>
    </location>
</feature>
<keyword evidence="4" id="KW-1185">Reference proteome</keyword>
<sequence length="287" mass="31873">MHKIQRKWEEEVRSAKTSTAKTASWQGVKSKATRGISWAMSQTKTANLEFLNRIVDEKKSSGQHADSHAEDGVSEGEMTHRTVGLQEMVLVCPNTVLGSEEEIRTEFVNPMMRSKSKAQRDAVIATGLIPVSFAIDVLATIIWPFGGLLEIDSVWAYSSIRGAKTARSTTKRLTSSSHGTGDENQLQLTFVPSPRLEVLEEYLAARCHERDAKLFASYSVPPTETAVLEAIGWAPSQIGGESKNWEDEQWEIAEVKDDIKAVMTKGARGGDKWCKMFEKDPQKTLTK</sequence>
<feature type="region of interest" description="Disordered" evidence="1">
    <location>
        <begin position="1"/>
        <end position="26"/>
    </location>
</feature>
<protein>
    <submittedName>
        <fullName evidence="3">Uncharacterized protein</fullName>
    </submittedName>
</protein>
<dbReference type="OrthoDB" id="3189033at2759"/>
<evidence type="ECO:0000313" key="3">
    <source>
        <dbReference type="EMBL" id="OCL10582.1"/>
    </source>
</evidence>
<keyword evidence="2" id="KW-0472">Membrane</keyword>
<dbReference type="Proteomes" id="UP000250140">
    <property type="component" value="Unassembled WGS sequence"/>
</dbReference>
<reference evidence="3 4" key="1">
    <citation type="journal article" date="2016" name="Nat. Commun.">
        <title>Ectomycorrhizal ecology is imprinted in the genome of the dominant symbiotic fungus Cenococcum geophilum.</title>
        <authorList>
            <consortium name="DOE Joint Genome Institute"/>
            <person name="Peter M."/>
            <person name="Kohler A."/>
            <person name="Ohm R.A."/>
            <person name="Kuo A."/>
            <person name="Krutzmann J."/>
            <person name="Morin E."/>
            <person name="Arend M."/>
            <person name="Barry K.W."/>
            <person name="Binder M."/>
            <person name="Choi C."/>
            <person name="Clum A."/>
            <person name="Copeland A."/>
            <person name="Grisel N."/>
            <person name="Haridas S."/>
            <person name="Kipfer T."/>
            <person name="LaButti K."/>
            <person name="Lindquist E."/>
            <person name="Lipzen A."/>
            <person name="Maire R."/>
            <person name="Meier B."/>
            <person name="Mihaltcheva S."/>
            <person name="Molinier V."/>
            <person name="Murat C."/>
            <person name="Poggeler S."/>
            <person name="Quandt C.A."/>
            <person name="Sperisen C."/>
            <person name="Tritt A."/>
            <person name="Tisserant E."/>
            <person name="Crous P.W."/>
            <person name="Henrissat B."/>
            <person name="Nehls U."/>
            <person name="Egli S."/>
            <person name="Spatafora J.W."/>
            <person name="Grigoriev I.V."/>
            <person name="Martin F.M."/>
        </authorList>
    </citation>
    <scope>NUCLEOTIDE SEQUENCE [LARGE SCALE GENOMIC DNA]</scope>
    <source>
        <strain evidence="3 4">CBS 207.34</strain>
    </source>
</reference>
<feature type="transmembrane region" description="Helical" evidence="2">
    <location>
        <begin position="122"/>
        <end position="143"/>
    </location>
</feature>
<keyword evidence="2" id="KW-0812">Transmembrane</keyword>
<name>A0A8E2F4U7_9PEZI</name>
<proteinExistence type="predicted"/>
<feature type="region of interest" description="Disordered" evidence="1">
    <location>
        <begin position="59"/>
        <end position="78"/>
    </location>
</feature>
<keyword evidence="2" id="KW-1133">Transmembrane helix</keyword>
<gene>
    <name evidence="3" type="ORF">AOQ84DRAFT_353456</name>
</gene>
<accession>A0A8E2F4U7</accession>
<organism evidence="3 4">
    <name type="scientific">Glonium stellatum</name>
    <dbReference type="NCBI Taxonomy" id="574774"/>
    <lineage>
        <taxon>Eukaryota</taxon>
        <taxon>Fungi</taxon>
        <taxon>Dikarya</taxon>
        <taxon>Ascomycota</taxon>
        <taxon>Pezizomycotina</taxon>
        <taxon>Dothideomycetes</taxon>
        <taxon>Pleosporomycetidae</taxon>
        <taxon>Gloniales</taxon>
        <taxon>Gloniaceae</taxon>
        <taxon>Glonium</taxon>
    </lineage>
</organism>
<dbReference type="AlphaFoldDB" id="A0A8E2F4U7"/>